<feature type="compositionally biased region" description="Polar residues" evidence="1">
    <location>
        <begin position="202"/>
        <end position="213"/>
    </location>
</feature>
<sequence>MRRRGGKKAKAKLEPEAEDTTPPPPPTRDTKEELFPVDWTPELSLSMLTIILEDREIKMGLYPGAGQHASTKNSGGKPKTDHQFVIAEALWKHESFWPQGKAMTTKVRTQICNKIKNRLSKMEKEVRIINEKMGQTGQGMTSKDEIDGLVAERPSRNPVGLGNSESGIDLSALNAAEDLYTEMKTPDVDDDQTSLSGLIDNATKTSKVSKTQIPSKRKPAASKSSSLPESQLPPTKKFKISNEFSQISETMQHTHQKALDLAMEKERSKGKELEL</sequence>
<reference evidence="2" key="1">
    <citation type="submission" date="2022-08" db="EMBL/GenBank/DDBJ databases">
        <authorList>
            <consortium name="DOE Joint Genome Institute"/>
            <person name="Min B."/>
            <person name="Riley R."/>
            <person name="Sierra-Patev S."/>
            <person name="Naranjo-Ortiz M."/>
            <person name="Looney B."/>
            <person name="Konkel Z."/>
            <person name="Slot J.C."/>
            <person name="Sakamoto Y."/>
            <person name="Steenwyk J.L."/>
            <person name="Rokas A."/>
            <person name="Carro J."/>
            <person name="Camarero S."/>
            <person name="Ferreira P."/>
            <person name="Molpeceres G."/>
            <person name="Ruiz-Duenas F.J."/>
            <person name="Serrano A."/>
            <person name="Henrissat B."/>
            <person name="Drula E."/>
            <person name="Hughes K.W."/>
            <person name="Mata J.L."/>
            <person name="Ishikawa N.K."/>
            <person name="Vargas-Isla R."/>
            <person name="Ushijima S."/>
            <person name="Smith C.A."/>
            <person name="Ahrendt S."/>
            <person name="Andreopoulos W."/>
            <person name="He G."/>
            <person name="Labutti K."/>
            <person name="Lipzen A."/>
            <person name="Ng V."/>
            <person name="Sandor L."/>
            <person name="Barry K."/>
            <person name="Martinez A.T."/>
            <person name="Xiao Y."/>
            <person name="Gibbons J.G."/>
            <person name="Terashima K."/>
            <person name="Hibbett D.S."/>
            <person name="Grigoriev I.V."/>
        </authorList>
    </citation>
    <scope>NUCLEOTIDE SEQUENCE</scope>
    <source>
        <strain evidence="2">TFB9207</strain>
    </source>
</reference>
<feature type="compositionally biased region" description="Polar residues" evidence="1">
    <location>
        <begin position="242"/>
        <end position="253"/>
    </location>
</feature>
<protein>
    <submittedName>
        <fullName evidence="2">Uncharacterized protein</fullName>
    </submittedName>
</protein>
<name>A0AA38P2T0_9AGAR</name>
<feature type="compositionally biased region" description="Low complexity" evidence="1">
    <location>
        <begin position="221"/>
        <end position="234"/>
    </location>
</feature>
<evidence type="ECO:0000313" key="3">
    <source>
        <dbReference type="Proteomes" id="UP001163846"/>
    </source>
</evidence>
<feature type="region of interest" description="Disordered" evidence="1">
    <location>
        <begin position="184"/>
        <end position="275"/>
    </location>
</feature>
<feature type="region of interest" description="Disordered" evidence="1">
    <location>
        <begin position="1"/>
        <end position="35"/>
    </location>
</feature>
<feature type="compositionally biased region" description="Basic and acidic residues" evidence="1">
    <location>
        <begin position="262"/>
        <end position="275"/>
    </location>
</feature>
<dbReference type="EMBL" id="MU806429">
    <property type="protein sequence ID" value="KAJ3835267.1"/>
    <property type="molecule type" value="Genomic_DNA"/>
</dbReference>
<proteinExistence type="predicted"/>
<comment type="caution">
    <text evidence="2">The sequence shown here is derived from an EMBL/GenBank/DDBJ whole genome shotgun (WGS) entry which is preliminary data.</text>
</comment>
<organism evidence="2 3">
    <name type="scientific">Lentinula raphanica</name>
    <dbReference type="NCBI Taxonomy" id="153919"/>
    <lineage>
        <taxon>Eukaryota</taxon>
        <taxon>Fungi</taxon>
        <taxon>Dikarya</taxon>
        <taxon>Basidiomycota</taxon>
        <taxon>Agaricomycotina</taxon>
        <taxon>Agaricomycetes</taxon>
        <taxon>Agaricomycetidae</taxon>
        <taxon>Agaricales</taxon>
        <taxon>Marasmiineae</taxon>
        <taxon>Omphalotaceae</taxon>
        <taxon>Lentinula</taxon>
    </lineage>
</organism>
<keyword evidence="3" id="KW-1185">Reference proteome</keyword>
<accession>A0AA38P2T0</accession>
<evidence type="ECO:0000313" key="2">
    <source>
        <dbReference type="EMBL" id="KAJ3835267.1"/>
    </source>
</evidence>
<evidence type="ECO:0000256" key="1">
    <source>
        <dbReference type="SAM" id="MobiDB-lite"/>
    </source>
</evidence>
<dbReference type="AlphaFoldDB" id="A0AA38P2T0"/>
<gene>
    <name evidence="2" type="ORF">F5878DRAFT_664024</name>
</gene>
<feature type="compositionally biased region" description="Basic residues" evidence="1">
    <location>
        <begin position="1"/>
        <end position="10"/>
    </location>
</feature>
<dbReference type="Proteomes" id="UP001163846">
    <property type="component" value="Unassembled WGS sequence"/>
</dbReference>